<dbReference type="EMBL" id="PYGK01000001">
    <property type="protein sequence ID" value="PSL36174.1"/>
    <property type="molecule type" value="Genomic_DNA"/>
</dbReference>
<evidence type="ECO:0000256" key="1">
    <source>
        <dbReference type="SAM" id="Phobius"/>
    </source>
</evidence>
<name>A0A2P8GQF1_9BACT</name>
<dbReference type="AlphaFoldDB" id="A0A2P8GQF1"/>
<gene>
    <name evidence="2" type="ORF">CLV42_101943</name>
</gene>
<evidence type="ECO:0000313" key="3">
    <source>
        <dbReference type="Proteomes" id="UP000240978"/>
    </source>
</evidence>
<accession>A0A2P8GQF1</accession>
<protein>
    <submittedName>
        <fullName evidence="2">Uncharacterized protein</fullName>
    </submittedName>
</protein>
<organism evidence="2 3">
    <name type="scientific">Chitinophaga ginsengisoli</name>
    <dbReference type="NCBI Taxonomy" id="363837"/>
    <lineage>
        <taxon>Bacteria</taxon>
        <taxon>Pseudomonadati</taxon>
        <taxon>Bacteroidota</taxon>
        <taxon>Chitinophagia</taxon>
        <taxon>Chitinophagales</taxon>
        <taxon>Chitinophagaceae</taxon>
        <taxon>Chitinophaga</taxon>
    </lineage>
</organism>
<keyword evidence="3" id="KW-1185">Reference proteome</keyword>
<feature type="transmembrane region" description="Helical" evidence="1">
    <location>
        <begin position="82"/>
        <end position="103"/>
    </location>
</feature>
<keyword evidence="1" id="KW-0812">Transmembrane</keyword>
<feature type="transmembrane region" description="Helical" evidence="1">
    <location>
        <begin position="123"/>
        <end position="140"/>
    </location>
</feature>
<comment type="caution">
    <text evidence="2">The sequence shown here is derived from an EMBL/GenBank/DDBJ whole genome shotgun (WGS) entry which is preliminary data.</text>
</comment>
<keyword evidence="1" id="KW-1133">Transmembrane helix</keyword>
<dbReference type="Proteomes" id="UP000240978">
    <property type="component" value="Unassembled WGS sequence"/>
</dbReference>
<keyword evidence="1" id="KW-0472">Membrane</keyword>
<proteinExistence type="predicted"/>
<feature type="transmembrane region" description="Helical" evidence="1">
    <location>
        <begin position="48"/>
        <end position="70"/>
    </location>
</feature>
<dbReference type="OrthoDB" id="1260072at2"/>
<reference evidence="2 3" key="1">
    <citation type="submission" date="2018-03" db="EMBL/GenBank/DDBJ databases">
        <title>Genomic Encyclopedia of Archaeal and Bacterial Type Strains, Phase II (KMG-II): from individual species to whole genera.</title>
        <authorList>
            <person name="Goeker M."/>
        </authorList>
    </citation>
    <scope>NUCLEOTIDE SEQUENCE [LARGE SCALE GENOMIC DNA]</scope>
    <source>
        <strain evidence="2 3">DSM 18107</strain>
    </source>
</reference>
<sequence length="181" mass="20890">MSDQQMFDNYLNILWKVAKWLFKALVYFPLIITSFIIVSSIMNKESSSLLGLAVTILMTFILYLAVYFVKGILICLKSNRKLLWILPFIICVAFTCILPVYLVLDPIGYLVQHSSHSNTPNNIFKWLFSLAFGVYVYYRYDFLKNIAPPIAFPAYQAGIDITMLIINRSYRVKGEQSDETI</sequence>
<evidence type="ECO:0000313" key="2">
    <source>
        <dbReference type="EMBL" id="PSL36174.1"/>
    </source>
</evidence>
<feature type="transmembrane region" description="Helical" evidence="1">
    <location>
        <begin position="20"/>
        <end position="42"/>
    </location>
</feature>
<dbReference type="RefSeq" id="WP_106600678.1">
    <property type="nucleotide sequence ID" value="NZ_PYGK01000001.1"/>
</dbReference>